<organism evidence="1">
    <name type="scientific">[Tolypothrix] sp. PCC 7415</name>
    <dbReference type="NCBI Taxonomy" id="373957"/>
    <lineage>
        <taxon>Bacteria</taxon>
        <taxon>Bacillati</taxon>
        <taxon>Cyanobacteriota</taxon>
        <taxon>Cyanophyceae</taxon>
        <taxon>Nostocales</taxon>
        <taxon>Fortieaceae</taxon>
        <taxon>Roholtiella</taxon>
    </lineage>
</organism>
<name>A0A2P0ZG91_9CYAN</name>
<dbReference type="AlphaFoldDB" id="A0A2P0ZG91"/>
<accession>A0A2P0ZG91</accession>
<proteinExistence type="predicted"/>
<dbReference type="EMBL" id="MG373767">
    <property type="protein sequence ID" value="AVH79473.1"/>
    <property type="molecule type" value="Genomic_DNA"/>
</dbReference>
<evidence type="ECO:0000313" key="1">
    <source>
        <dbReference type="EMBL" id="AVH79473.1"/>
    </source>
</evidence>
<reference evidence="1" key="1">
    <citation type="journal article" date="2018" name="Science">
        <title>Natural noncanonical protein splicing yields products with diverse ?-amino acid residues.</title>
        <authorList>
            <person name="Morinaka B.I."/>
            <person name="Lakis E."/>
            <person name="Verest M."/>
            <person name="Helf M.J."/>
            <person name="Scalvenzi T."/>
            <person name="Vagstad A.L."/>
            <person name="Sims J."/>
            <person name="Sunagawa S."/>
            <person name="Gugger M."/>
            <person name="Piel J."/>
        </authorList>
    </citation>
    <scope>NUCLEOTIDE SEQUENCE</scope>
    <source>
        <strain evidence="1">PCC 7415</strain>
    </source>
</reference>
<protein>
    <submittedName>
        <fullName evidence="1">Uncharacterized protein</fullName>
    </submittedName>
</protein>
<sequence>MPVLTPHPIHQKSMLEQLPGRNARNIAKIFASGDTYTQYLI</sequence>